<sequence>MKPEPNYIYTIKDKFFVEYPDPSLKFNKGGGRPHYYAFEDKENDQILWMIPMSTKIEKFEAILKNREEQKKPKDIAHVCTVGNRKSAFVIQDMFPVTKDYILDNYRIKGEPLKLLEKKDIQAINGKAERIHSLIKKGKRFAKHQVDTQGIENSLNEKLKKDQIRKLKFAQKQNMDR</sequence>
<protein>
    <recommendedName>
        <fullName evidence="3">PemK-like, MazF-like toxin of type II toxin-antitoxin system</fullName>
    </recommendedName>
</protein>
<dbReference type="EMBL" id="QNRX01000019">
    <property type="protein sequence ID" value="RBP59323.1"/>
    <property type="molecule type" value="Genomic_DNA"/>
</dbReference>
<evidence type="ECO:0000313" key="2">
    <source>
        <dbReference type="Proteomes" id="UP000253490"/>
    </source>
</evidence>
<keyword evidence="2" id="KW-1185">Reference proteome</keyword>
<dbReference type="NCBIfam" id="NF047359">
    <property type="entry name" value="CptIN"/>
    <property type="match status" value="1"/>
</dbReference>
<gene>
    <name evidence="1" type="ORF">DES36_11948</name>
</gene>
<accession>A0A366HYV1</accession>
<dbReference type="InterPro" id="IPR053735">
    <property type="entry name" value="Type_III_TA_endoRNase"/>
</dbReference>
<name>A0A366HYV1_9FIRM</name>
<reference evidence="1 2" key="1">
    <citation type="submission" date="2018-06" db="EMBL/GenBank/DDBJ databases">
        <title>Genomic Encyclopedia of Type Strains, Phase IV (KMG-IV): sequencing the most valuable type-strain genomes for metagenomic binning, comparative biology and taxonomic classification.</title>
        <authorList>
            <person name="Goeker M."/>
        </authorList>
    </citation>
    <scope>NUCLEOTIDE SEQUENCE [LARGE SCALE GENOMIC DNA]</scope>
    <source>
        <strain evidence="1 2">DSM 22112</strain>
    </source>
</reference>
<dbReference type="CDD" id="cd17492">
    <property type="entry name" value="toxin_CptN"/>
    <property type="match status" value="1"/>
</dbReference>
<proteinExistence type="predicted"/>
<dbReference type="RefSeq" id="WP_113921536.1">
    <property type="nucleotide sequence ID" value="NZ_QNRX01000019.1"/>
</dbReference>
<comment type="caution">
    <text evidence="1">The sequence shown here is derived from an EMBL/GenBank/DDBJ whole genome shotgun (WGS) entry which is preliminary data.</text>
</comment>
<evidence type="ECO:0000313" key="1">
    <source>
        <dbReference type="EMBL" id="RBP59323.1"/>
    </source>
</evidence>
<dbReference type="Gene3D" id="3.10.129.130">
    <property type="match status" value="1"/>
</dbReference>
<dbReference type="OrthoDB" id="1682300at2"/>
<evidence type="ECO:0008006" key="3">
    <source>
        <dbReference type="Google" id="ProtNLM"/>
    </source>
</evidence>
<dbReference type="Proteomes" id="UP000253490">
    <property type="component" value="Unassembled WGS sequence"/>
</dbReference>
<organism evidence="1 2">
    <name type="scientific">Alkalibaculum bacchi</name>
    <dbReference type="NCBI Taxonomy" id="645887"/>
    <lineage>
        <taxon>Bacteria</taxon>
        <taxon>Bacillati</taxon>
        <taxon>Bacillota</taxon>
        <taxon>Clostridia</taxon>
        <taxon>Eubacteriales</taxon>
        <taxon>Eubacteriaceae</taxon>
        <taxon>Alkalibaculum</taxon>
    </lineage>
</organism>
<dbReference type="AlphaFoldDB" id="A0A366HYV1"/>
<dbReference type="InterPro" id="IPR058108">
    <property type="entry name" value="CptIN-like"/>
</dbReference>